<evidence type="ECO:0000313" key="2">
    <source>
        <dbReference type="EMBL" id="ABE61993.1"/>
    </source>
</evidence>
<dbReference type="OrthoDB" id="7206991at2"/>
<evidence type="ECO:0000256" key="1">
    <source>
        <dbReference type="SAM" id="MobiDB-lite"/>
    </source>
</evidence>
<dbReference type="HOGENOM" id="CLU_155201_0_0_5"/>
<dbReference type="KEGG" id="nha:Nham_1147"/>
<dbReference type="eggNOG" id="COG1595">
    <property type="taxonomic scope" value="Bacteria"/>
</dbReference>
<dbReference type="InterPro" id="IPR021880">
    <property type="entry name" value="DUF3489"/>
</dbReference>
<keyword evidence="3" id="KW-1185">Reference proteome</keyword>
<feature type="region of interest" description="Disordered" evidence="1">
    <location>
        <begin position="1"/>
        <end position="23"/>
    </location>
</feature>
<dbReference type="Proteomes" id="UP000001953">
    <property type="component" value="Chromosome"/>
</dbReference>
<name>Q1QP54_NITHX</name>
<dbReference type="EMBL" id="CP000319">
    <property type="protein sequence ID" value="ABE61993.1"/>
    <property type="molecule type" value="Genomic_DNA"/>
</dbReference>
<dbReference type="RefSeq" id="WP_011509686.1">
    <property type="nucleotide sequence ID" value="NC_007964.1"/>
</dbReference>
<evidence type="ECO:0000313" key="3">
    <source>
        <dbReference type="Proteomes" id="UP000001953"/>
    </source>
</evidence>
<sequence length="136" mass="14580">MTKAKAKQRATTRQPASKLAATRSVKAKRVGLKAKSLAVSKVLPTADSPALPMKASSARVDSKQARVLALLRSTNGCTIEAIVKATGWQQHSVRGFFAGIVRKKLKLDLDSELVDEVRRYRIKPPADGAGKSAKAT</sequence>
<dbReference type="Pfam" id="PF11994">
    <property type="entry name" value="DUF3489"/>
    <property type="match status" value="1"/>
</dbReference>
<proteinExistence type="predicted"/>
<feature type="compositionally biased region" description="Basic residues" evidence="1">
    <location>
        <begin position="1"/>
        <end position="10"/>
    </location>
</feature>
<protein>
    <recommendedName>
        <fullName evidence="4">DUF3489 domain-containing protein</fullName>
    </recommendedName>
</protein>
<dbReference type="AlphaFoldDB" id="Q1QP54"/>
<accession>Q1QP54</accession>
<organism evidence="2 3">
    <name type="scientific">Nitrobacter hamburgensis (strain DSM 10229 / NCIMB 13809 / X14)</name>
    <dbReference type="NCBI Taxonomy" id="323097"/>
    <lineage>
        <taxon>Bacteria</taxon>
        <taxon>Pseudomonadati</taxon>
        <taxon>Pseudomonadota</taxon>
        <taxon>Alphaproteobacteria</taxon>
        <taxon>Hyphomicrobiales</taxon>
        <taxon>Nitrobacteraceae</taxon>
        <taxon>Nitrobacter</taxon>
    </lineage>
</organism>
<reference evidence="2 3" key="1">
    <citation type="submission" date="2006-03" db="EMBL/GenBank/DDBJ databases">
        <title>Complete sequence of chromosome of Nitrobacter hamburgensis X14.</title>
        <authorList>
            <consortium name="US DOE Joint Genome Institute"/>
            <person name="Copeland A."/>
            <person name="Lucas S."/>
            <person name="Lapidus A."/>
            <person name="Barry K."/>
            <person name="Detter J.C."/>
            <person name="Glavina del Rio T."/>
            <person name="Hammon N."/>
            <person name="Israni S."/>
            <person name="Dalin E."/>
            <person name="Tice H."/>
            <person name="Pitluck S."/>
            <person name="Chain P."/>
            <person name="Malfatti S."/>
            <person name="Shin M."/>
            <person name="Vergez L."/>
            <person name="Schmutz J."/>
            <person name="Larimer F."/>
            <person name="Land M."/>
            <person name="Hauser L."/>
            <person name="Kyrpides N."/>
            <person name="Ivanova N."/>
            <person name="Ward B."/>
            <person name="Arp D."/>
            <person name="Klotz M."/>
            <person name="Stein L."/>
            <person name="O'Mullan G."/>
            <person name="Starkenburg S."/>
            <person name="Sayavedra L."/>
            <person name="Poret-Peterson A.T."/>
            <person name="Gentry M.E."/>
            <person name="Bruce D."/>
            <person name="Richardson P."/>
        </authorList>
    </citation>
    <scope>NUCLEOTIDE SEQUENCE [LARGE SCALE GENOMIC DNA]</scope>
    <source>
        <strain evidence="3">DSM 10229 / NCIMB 13809 / X14</strain>
    </source>
</reference>
<gene>
    <name evidence="2" type="ordered locus">Nham_1147</name>
</gene>
<dbReference type="STRING" id="323097.Nham_1147"/>
<evidence type="ECO:0008006" key="4">
    <source>
        <dbReference type="Google" id="ProtNLM"/>
    </source>
</evidence>